<name>A0A9P5X5J8_9AGAR</name>
<dbReference type="Proteomes" id="UP000807342">
    <property type="component" value="Unassembled WGS sequence"/>
</dbReference>
<feature type="compositionally biased region" description="Polar residues" evidence="1">
    <location>
        <begin position="711"/>
        <end position="730"/>
    </location>
</feature>
<feature type="region of interest" description="Disordered" evidence="1">
    <location>
        <begin position="1099"/>
        <end position="1125"/>
    </location>
</feature>
<feature type="region of interest" description="Disordered" evidence="1">
    <location>
        <begin position="1052"/>
        <end position="1084"/>
    </location>
</feature>
<evidence type="ECO:0000313" key="3">
    <source>
        <dbReference type="Proteomes" id="UP000807342"/>
    </source>
</evidence>
<feature type="compositionally biased region" description="Low complexity" evidence="1">
    <location>
        <begin position="617"/>
        <end position="629"/>
    </location>
</feature>
<feature type="compositionally biased region" description="Basic and acidic residues" evidence="1">
    <location>
        <begin position="82"/>
        <end position="96"/>
    </location>
</feature>
<feature type="compositionally biased region" description="Low complexity" evidence="1">
    <location>
        <begin position="274"/>
        <end position="286"/>
    </location>
</feature>
<feature type="compositionally biased region" description="Polar residues" evidence="1">
    <location>
        <begin position="539"/>
        <end position="560"/>
    </location>
</feature>
<dbReference type="OrthoDB" id="3228777at2759"/>
<feature type="region of interest" description="Disordered" evidence="1">
    <location>
        <begin position="1137"/>
        <end position="1190"/>
    </location>
</feature>
<feature type="compositionally biased region" description="Low complexity" evidence="1">
    <location>
        <begin position="468"/>
        <end position="483"/>
    </location>
</feature>
<proteinExistence type="predicted"/>
<comment type="caution">
    <text evidence="2">The sequence shown here is derived from an EMBL/GenBank/DDBJ whole genome shotgun (WGS) entry which is preliminary data.</text>
</comment>
<feature type="compositionally biased region" description="Polar residues" evidence="1">
    <location>
        <begin position="102"/>
        <end position="113"/>
    </location>
</feature>
<organism evidence="2 3">
    <name type="scientific">Macrolepiota fuliginosa MF-IS2</name>
    <dbReference type="NCBI Taxonomy" id="1400762"/>
    <lineage>
        <taxon>Eukaryota</taxon>
        <taxon>Fungi</taxon>
        <taxon>Dikarya</taxon>
        <taxon>Basidiomycota</taxon>
        <taxon>Agaricomycotina</taxon>
        <taxon>Agaricomycetes</taxon>
        <taxon>Agaricomycetidae</taxon>
        <taxon>Agaricales</taxon>
        <taxon>Agaricineae</taxon>
        <taxon>Agaricaceae</taxon>
        <taxon>Macrolepiota</taxon>
    </lineage>
</organism>
<feature type="compositionally biased region" description="Low complexity" evidence="1">
    <location>
        <begin position="1052"/>
        <end position="1066"/>
    </location>
</feature>
<feature type="compositionally biased region" description="Low complexity" evidence="1">
    <location>
        <begin position="1102"/>
        <end position="1117"/>
    </location>
</feature>
<feature type="compositionally biased region" description="Polar residues" evidence="1">
    <location>
        <begin position="312"/>
        <end position="321"/>
    </location>
</feature>
<feature type="compositionally biased region" description="Basic and acidic residues" evidence="1">
    <location>
        <begin position="641"/>
        <end position="650"/>
    </location>
</feature>
<feature type="compositionally biased region" description="Polar residues" evidence="1">
    <location>
        <begin position="359"/>
        <end position="375"/>
    </location>
</feature>
<evidence type="ECO:0000313" key="2">
    <source>
        <dbReference type="EMBL" id="KAF9444917.1"/>
    </source>
</evidence>
<feature type="region of interest" description="Disordered" evidence="1">
    <location>
        <begin position="465"/>
        <end position="517"/>
    </location>
</feature>
<feature type="compositionally biased region" description="Polar residues" evidence="1">
    <location>
        <begin position="605"/>
        <end position="616"/>
    </location>
</feature>
<feature type="region of interest" description="Disordered" evidence="1">
    <location>
        <begin position="590"/>
        <end position="653"/>
    </location>
</feature>
<gene>
    <name evidence="2" type="ORF">P691DRAFT_762968</name>
</gene>
<feature type="region of interest" description="Disordered" evidence="1">
    <location>
        <begin position="1"/>
        <end position="163"/>
    </location>
</feature>
<feature type="compositionally biased region" description="Acidic residues" evidence="1">
    <location>
        <begin position="1181"/>
        <end position="1190"/>
    </location>
</feature>
<feature type="region of interest" description="Disordered" evidence="1">
    <location>
        <begin position="259"/>
        <end position="375"/>
    </location>
</feature>
<accession>A0A9P5X5J8</accession>
<keyword evidence="3" id="KW-1185">Reference proteome</keyword>
<protein>
    <submittedName>
        <fullName evidence="2">Uncharacterized protein</fullName>
    </submittedName>
</protein>
<feature type="compositionally biased region" description="Polar residues" evidence="1">
    <location>
        <begin position="122"/>
        <end position="133"/>
    </location>
</feature>
<sequence length="1364" mass="148062">MGFNLGLKSQSELRNRAPKSKRGFNEEEEWYIPYTGSYEPPPEPRFSKTKNRDSWGDPIFGLGNTDELEEGGSRVAYDYETSEQHSSRVSEGDRIRARGRSFSVNSAYTTSTGVDHGRPSYGTRQSNMSSTSRPPIPSYVNMDIGGVGESPMPHLRPAKDRPLSHRASLASIFTFGVKQSSTFDRGPVGRSVRPSTSSGIDRSSNRVSSSDHRRSASGDTHGTPGRVKGSARGPMQSIDSHATTDEDYYNSYYSTLLQTPVKTRTSKPPPPSSPDSSPSKPIPSTSHHPYALVLPELEDQSRDTPRIPKSAPPSSTAQRTATIVPKLTFSESHPPSSRPAGLIPNTPASGSPQKRIKGSASTPNLASAKNTRNASRTLPRGIDRWLSAETWCDALLFPRPRLKIKNEGSSTGRIVSPPGSPLLAPEIAAGNQVESVPSRVLAHSRSLVSLREAREEDPWIEQSHVGISLPPSVPTSSQTQSQTAVEGSGRPVADGHLRPPRPKSWAQDDLDLPSPVPSLAKVLEDGERLVSERKEWQDKAQNSLGNKQARNISRSRSKSLTAKGRKASNQVQGNMDFLAARAVHGNQDIIPVLPSTPKKPKSPSHQGTTSYISHSRNNSNSQTQTNTSSLIRSFTRSSKSHSREHSRNDSWSKSALKVVKSTAAPCCDNDATITPTEEKQRNEIERAMQANDAKVTVTQLANANAALAPGNTLSPRNGPSPTPSGVSSRTTDPRVGIAISTPLTDESYSRENIRLPSHPYAQGGQYSYNEPRTTHEKRVGYAGPHPIQPIRTAEVPDGPVARHKLPPHVTLSHPYAQAQSTNRDSYDGRLTQLPSPDNDVPPHAKMWAPLAPGVVREVLPAELKYSPFIGADGGMESEMAMAMAMSGIVDTVSVGEALAYAAGYRERERERGRDSGLGTSEDIHGPGLWEGVTKIEGMEGGGDVIAKLGLPPRAPVQYDVTRPIFRLHQPAVQRSPETAHTFASSPLEHYLTPRIPGFTRDMTEVGVMTSPIISSEGSSQRNSPRPLGSPTDLVGFQDLFYKPGSSALRRLQSQDSLGGQSSDGSQTRLSNIPFDLKSPHRRSVSGLTTLARKLSEEYEQLSIQEPSSSQHSRSSGSLRPPYVRRPTEGSLEFVFEEMPHPDSPTQGDYPYESPHPRVALPFGPEKNIPEDVSASSVDHGDENEEDENETEVYHIKQVETATPAAVDADHRLSFAGQMEYQTEHHDAHAHNSVPATTEVVEGAGADDEAGHIYDIPSPTSQARVRSGLHAPLTDATRSSYLTTSTMSRMSNLSDFPIPPANHRMSLLEVFFNDVVGHPSILVTEDNVPATPPPQTSDHNNRLTFGAGADAEDIVDALSNHPSHF</sequence>
<reference evidence="2" key="1">
    <citation type="submission" date="2020-11" db="EMBL/GenBank/DDBJ databases">
        <authorList>
            <consortium name="DOE Joint Genome Institute"/>
            <person name="Ahrendt S."/>
            <person name="Riley R."/>
            <person name="Andreopoulos W."/>
            <person name="Labutti K."/>
            <person name="Pangilinan J."/>
            <person name="Ruiz-Duenas F.J."/>
            <person name="Barrasa J.M."/>
            <person name="Sanchez-Garcia M."/>
            <person name="Camarero S."/>
            <person name="Miyauchi S."/>
            <person name="Serrano A."/>
            <person name="Linde D."/>
            <person name="Babiker R."/>
            <person name="Drula E."/>
            <person name="Ayuso-Fernandez I."/>
            <person name="Pacheco R."/>
            <person name="Padilla G."/>
            <person name="Ferreira P."/>
            <person name="Barriuso J."/>
            <person name="Kellner H."/>
            <person name="Castanera R."/>
            <person name="Alfaro M."/>
            <person name="Ramirez L."/>
            <person name="Pisabarro A.G."/>
            <person name="Kuo A."/>
            <person name="Tritt A."/>
            <person name="Lipzen A."/>
            <person name="He G."/>
            <person name="Yan M."/>
            <person name="Ng V."/>
            <person name="Cullen D."/>
            <person name="Martin F."/>
            <person name="Rosso M.-N."/>
            <person name="Henrissat B."/>
            <person name="Hibbett D."/>
            <person name="Martinez A.T."/>
            <person name="Grigoriev I.V."/>
        </authorList>
    </citation>
    <scope>NUCLEOTIDE SEQUENCE</scope>
    <source>
        <strain evidence="2">MF-IS2</strain>
    </source>
</reference>
<feature type="region of interest" description="Disordered" evidence="1">
    <location>
        <begin position="180"/>
        <end position="243"/>
    </location>
</feature>
<evidence type="ECO:0000256" key="1">
    <source>
        <dbReference type="SAM" id="MobiDB-lite"/>
    </source>
</evidence>
<feature type="region of interest" description="Disordered" evidence="1">
    <location>
        <begin position="707"/>
        <end position="734"/>
    </location>
</feature>
<feature type="region of interest" description="Disordered" evidence="1">
    <location>
        <begin position="537"/>
        <end position="572"/>
    </location>
</feature>
<dbReference type="EMBL" id="MU151338">
    <property type="protein sequence ID" value="KAF9444917.1"/>
    <property type="molecule type" value="Genomic_DNA"/>
</dbReference>
<feature type="compositionally biased region" description="Polar residues" evidence="1">
    <location>
        <begin position="193"/>
        <end position="208"/>
    </location>
</feature>